<dbReference type="InterPro" id="IPR012341">
    <property type="entry name" value="6hp_glycosidase-like_sf"/>
</dbReference>
<sequence>MNKKNFLLITGIFIGILFPLVMPAQSVLPPSYNVTWHSQSENAAGSMPCGGGDIGLNVWVEKGELFLYMAKSGSFDENNALLKQGRIRVKCTPNAFEGEDFKQELKLEEGYIQIDGKKDQLQTTIKIWVDVFRPVIHIDISGNKSVKADVAYETWRFHDLLNSGKANNANSYKWAPPTQVITYSDEIDPKGNSVLFYHRNRADVPTIFDVTVKQQGLEAVKDKLYNPIANLTFGGMLQGKNMESNGVYNGQYMDTDFSGLQLQSKKPAREHHITVYLHTAQTPAVAAWKTGLQQVITDATKHAAIAWQQTRNWWKQYWQRSFIYLQPGKPDTSSALWQTGRNYQLFRYMLGCNAYGNYPTKFNGGLFTYDPSLTDSTLRFTPDFRNWGGGIHVAQNQRLVYFPMLKSGDYDLMKPQFDFYLRLLRAAELRSEIYWNHKGACFVEQLENFGLPNCTEYGWKRPADADKGVEYNAWLEYEWDTVLEFCLMMLETERYAGKNINEYIPFIESCLRFFDEHYQYLAGKRGRKKLDGNGHLVIFPGSAAETYKMAYNPSSTIAGLRTVLTRLLELPSQYLSDSSRTHWQSMLSRIPPMSYRQFGNYTTIAPAKAWERINNTEVPQLYPVFPWGIYGVGKPGLDTAINTFKHDTDALKFRSHVGWKQDNIFAARLGLTDEALQLTTQKLKNSGRRFPAFWGPGYDWTPDHNWGGSGMIGLQEMLLQTDGKKIFLFPAWPGNQDVHFKLHAPYNTTVEAAVVNGKLQSLIVIPEERKQDVINLLKPGKP</sequence>
<evidence type="ECO:0000313" key="3">
    <source>
        <dbReference type="Proteomes" id="UP000306918"/>
    </source>
</evidence>
<name>A0A4S8HZV5_9BACT</name>
<proteinExistence type="predicted"/>
<dbReference type="GO" id="GO:0005975">
    <property type="term" value="P:carbohydrate metabolic process"/>
    <property type="evidence" value="ECO:0007669"/>
    <property type="project" value="InterPro"/>
</dbReference>
<dbReference type="Proteomes" id="UP000306918">
    <property type="component" value="Unassembled WGS sequence"/>
</dbReference>
<keyword evidence="3" id="KW-1185">Reference proteome</keyword>
<evidence type="ECO:0000313" key="2">
    <source>
        <dbReference type="EMBL" id="THU39724.1"/>
    </source>
</evidence>
<organism evidence="2 3">
    <name type="scientific">Niastella caeni</name>
    <dbReference type="NCBI Taxonomy" id="2569763"/>
    <lineage>
        <taxon>Bacteria</taxon>
        <taxon>Pseudomonadati</taxon>
        <taxon>Bacteroidota</taxon>
        <taxon>Chitinophagia</taxon>
        <taxon>Chitinophagales</taxon>
        <taxon>Chitinophagaceae</taxon>
        <taxon>Niastella</taxon>
    </lineage>
</organism>
<accession>A0A4S8HZV5</accession>
<gene>
    <name evidence="2" type="ORF">FAM09_14610</name>
</gene>
<dbReference type="AlphaFoldDB" id="A0A4S8HZV5"/>
<evidence type="ECO:0000259" key="1">
    <source>
        <dbReference type="Pfam" id="PF18961"/>
    </source>
</evidence>
<reference evidence="2 3" key="1">
    <citation type="submission" date="2019-04" db="EMBL/GenBank/DDBJ databases">
        <title>Niastella caeni sp. nov., isolated from activated sludge.</title>
        <authorList>
            <person name="Sheng M."/>
        </authorList>
    </citation>
    <scope>NUCLEOTIDE SEQUENCE [LARGE SCALE GENOMIC DNA]</scope>
    <source>
        <strain evidence="2 3">HX-2-15</strain>
    </source>
</reference>
<feature type="domain" description="DUF5703" evidence="1">
    <location>
        <begin position="35"/>
        <end position="323"/>
    </location>
</feature>
<dbReference type="EMBL" id="STFF01000003">
    <property type="protein sequence ID" value="THU39724.1"/>
    <property type="molecule type" value="Genomic_DNA"/>
</dbReference>
<comment type="caution">
    <text evidence="2">The sequence shown here is derived from an EMBL/GenBank/DDBJ whole genome shotgun (WGS) entry which is preliminary data.</text>
</comment>
<dbReference type="RefSeq" id="WP_136577856.1">
    <property type="nucleotide sequence ID" value="NZ_STFF01000003.1"/>
</dbReference>
<dbReference type="Pfam" id="PF18961">
    <property type="entry name" value="DUF5703_N"/>
    <property type="match status" value="1"/>
</dbReference>
<dbReference type="InterPro" id="IPR008928">
    <property type="entry name" value="6-hairpin_glycosidase_sf"/>
</dbReference>
<protein>
    <recommendedName>
        <fullName evidence="1">DUF5703 domain-containing protein</fullName>
    </recommendedName>
</protein>
<dbReference type="OrthoDB" id="101302at2"/>
<dbReference type="Gene3D" id="1.50.10.10">
    <property type="match status" value="1"/>
</dbReference>
<dbReference type="SUPFAM" id="SSF48208">
    <property type="entry name" value="Six-hairpin glycosidases"/>
    <property type="match status" value="1"/>
</dbReference>
<dbReference type="InterPro" id="IPR043757">
    <property type="entry name" value="DUF5703_N"/>
</dbReference>